<name>A0ABN9XFR4_9DINO</name>
<evidence type="ECO:0000313" key="2">
    <source>
        <dbReference type="EMBL" id="CAK0898518.1"/>
    </source>
</evidence>
<evidence type="ECO:0000313" key="3">
    <source>
        <dbReference type="Proteomes" id="UP001189429"/>
    </source>
</evidence>
<sequence>MFDVAPWSPADKAGAHAEIAKITQAAATCFASFDGWLRERQRARPSKLPLWHELGRRALLAVLDAAPGASEVVCAQWPALLDTAAIPTTTQWQGWIAPASEARILADMAEKGDPSFWNAVRASGEPLALWAPAGASALGRFLASLLRRSAAEAPCQCIRFIAPWDLHPVCAATEAICDLWWHDLPSRNGAAMIRDVEFHPQPMEFVSPGPSGPRHERRGLAIFAVYSVLPRRRRQVRELESPILTLEALPTYVVQALFAAAGPIGAIREHSPQSRALRGDPAGQGGDPFRHPRAAPGAGAAHAPGPSRLARWRLLRLPGPVRRAQRPDRRARPRGRHRFDLEPLLGRSVPRENPAPPRDGGRSRCVAGDVGRAYAQRPGHCRLQAEASAFASR</sequence>
<dbReference type="EMBL" id="CAUYUJ010020485">
    <property type="protein sequence ID" value="CAK0898518.1"/>
    <property type="molecule type" value="Genomic_DNA"/>
</dbReference>
<feature type="region of interest" description="Disordered" evidence="1">
    <location>
        <begin position="270"/>
        <end position="305"/>
    </location>
</feature>
<organism evidence="2 3">
    <name type="scientific">Prorocentrum cordatum</name>
    <dbReference type="NCBI Taxonomy" id="2364126"/>
    <lineage>
        <taxon>Eukaryota</taxon>
        <taxon>Sar</taxon>
        <taxon>Alveolata</taxon>
        <taxon>Dinophyceae</taxon>
        <taxon>Prorocentrales</taxon>
        <taxon>Prorocentraceae</taxon>
        <taxon>Prorocentrum</taxon>
    </lineage>
</organism>
<dbReference type="Proteomes" id="UP001189429">
    <property type="component" value="Unassembled WGS sequence"/>
</dbReference>
<comment type="caution">
    <text evidence="2">The sequence shown here is derived from an EMBL/GenBank/DDBJ whole genome shotgun (WGS) entry which is preliminary data.</text>
</comment>
<keyword evidence="3" id="KW-1185">Reference proteome</keyword>
<reference evidence="2" key="1">
    <citation type="submission" date="2023-10" db="EMBL/GenBank/DDBJ databases">
        <authorList>
            <person name="Chen Y."/>
            <person name="Shah S."/>
            <person name="Dougan E. K."/>
            <person name="Thang M."/>
            <person name="Chan C."/>
        </authorList>
    </citation>
    <scope>NUCLEOTIDE SEQUENCE [LARGE SCALE GENOMIC DNA]</scope>
</reference>
<gene>
    <name evidence="2" type="ORF">PCOR1329_LOCUS76351</name>
</gene>
<evidence type="ECO:0000256" key="1">
    <source>
        <dbReference type="SAM" id="MobiDB-lite"/>
    </source>
</evidence>
<protein>
    <submittedName>
        <fullName evidence="2">Uncharacterized protein</fullName>
    </submittedName>
</protein>
<feature type="non-terminal residue" evidence="2">
    <location>
        <position position="393"/>
    </location>
</feature>
<feature type="compositionally biased region" description="Low complexity" evidence="1">
    <location>
        <begin position="294"/>
        <end position="305"/>
    </location>
</feature>
<proteinExistence type="predicted"/>
<feature type="region of interest" description="Disordered" evidence="1">
    <location>
        <begin position="320"/>
        <end position="364"/>
    </location>
</feature>
<accession>A0ABN9XFR4</accession>